<keyword evidence="4" id="KW-1185">Reference proteome</keyword>
<dbReference type="PANTHER" id="PTHR31793">
    <property type="entry name" value="4-HYDROXYBENZOYL-COA THIOESTERASE FAMILY MEMBER"/>
    <property type="match status" value="1"/>
</dbReference>
<dbReference type="NCBIfam" id="TIGR02799">
    <property type="entry name" value="thio_ybgC"/>
    <property type="match status" value="1"/>
</dbReference>
<accession>A0A238XVQ5</accession>
<dbReference type="AlphaFoldDB" id="A0A238XVQ5"/>
<dbReference type="GO" id="GO:0047617">
    <property type="term" value="F:fatty acyl-CoA hydrolase activity"/>
    <property type="evidence" value="ECO:0007669"/>
    <property type="project" value="TreeGrafter"/>
</dbReference>
<proteinExistence type="inferred from homology"/>
<dbReference type="Proteomes" id="UP000198305">
    <property type="component" value="Unassembled WGS sequence"/>
</dbReference>
<reference evidence="4" key="1">
    <citation type="submission" date="2017-06" db="EMBL/GenBank/DDBJ databases">
        <authorList>
            <person name="Varghese N."/>
            <person name="Submissions S."/>
        </authorList>
    </citation>
    <scope>NUCLEOTIDE SEQUENCE [LARGE SCALE GENOMIC DNA]</scope>
    <source>
        <strain evidence="4">Ca-68</strain>
    </source>
</reference>
<evidence type="ECO:0000313" key="3">
    <source>
        <dbReference type="EMBL" id="SNR62638.1"/>
    </source>
</evidence>
<dbReference type="PANTHER" id="PTHR31793:SF37">
    <property type="entry name" value="ACYL-COA THIOESTER HYDROLASE YBGC"/>
    <property type="match status" value="1"/>
</dbReference>
<sequence>MIRNGKFHWPVRVYYEDTDSGGVVYHADYLRFMERARTEFLRSLGFGQAKLKDEYGVLFVVRSLALQYRRPARFDDALEVVTQLKELGRSLMKFEQQIYRDDELLIDAAVDIVCIDAEQFRPVSIPAAVRNMINPTELE</sequence>
<dbReference type="InterPro" id="IPR014166">
    <property type="entry name" value="Tol-Pal_acyl-CoA_thioesterase"/>
</dbReference>
<organism evidence="3 4">
    <name type="scientific">Methylobacillus rhizosphaerae</name>
    <dbReference type="NCBI Taxonomy" id="551994"/>
    <lineage>
        <taxon>Bacteria</taxon>
        <taxon>Pseudomonadati</taxon>
        <taxon>Pseudomonadota</taxon>
        <taxon>Betaproteobacteria</taxon>
        <taxon>Nitrosomonadales</taxon>
        <taxon>Methylophilaceae</taxon>
        <taxon>Methylobacillus</taxon>
    </lineage>
</organism>
<dbReference type="InterPro" id="IPR006684">
    <property type="entry name" value="YbgC/YbaW"/>
</dbReference>
<keyword evidence="2 3" id="KW-0378">Hydrolase</keyword>
<dbReference type="SUPFAM" id="SSF54637">
    <property type="entry name" value="Thioesterase/thiol ester dehydrase-isomerase"/>
    <property type="match status" value="1"/>
</dbReference>
<gene>
    <name evidence="3" type="ORF">SAMN05192560_0220</name>
</gene>
<dbReference type="InterPro" id="IPR050563">
    <property type="entry name" value="4-hydroxybenzoyl-CoA_TE"/>
</dbReference>
<dbReference type="InterPro" id="IPR029069">
    <property type="entry name" value="HotDog_dom_sf"/>
</dbReference>
<dbReference type="PIRSF" id="PIRSF003230">
    <property type="entry name" value="YbgC"/>
    <property type="match status" value="1"/>
</dbReference>
<dbReference type="Pfam" id="PF13279">
    <property type="entry name" value="4HBT_2"/>
    <property type="match status" value="1"/>
</dbReference>
<comment type="similarity">
    <text evidence="1">Belongs to the 4-hydroxybenzoyl-CoA thioesterase family.</text>
</comment>
<protein>
    <submittedName>
        <fullName evidence="3">Acyl-CoA thioester hydrolase</fullName>
    </submittedName>
</protein>
<dbReference type="NCBIfam" id="TIGR00051">
    <property type="entry name" value="YbgC/FadM family acyl-CoA thioesterase"/>
    <property type="match status" value="1"/>
</dbReference>
<dbReference type="InterPro" id="IPR008272">
    <property type="entry name" value="HB-CoA_thioesterase_AS"/>
</dbReference>
<name>A0A238XVQ5_9PROT</name>
<evidence type="ECO:0000313" key="4">
    <source>
        <dbReference type="Proteomes" id="UP000198305"/>
    </source>
</evidence>
<evidence type="ECO:0000256" key="1">
    <source>
        <dbReference type="ARBA" id="ARBA00005953"/>
    </source>
</evidence>
<dbReference type="OrthoDB" id="9808429at2"/>
<dbReference type="EMBL" id="FZOA01000001">
    <property type="protein sequence ID" value="SNR62638.1"/>
    <property type="molecule type" value="Genomic_DNA"/>
</dbReference>
<dbReference type="Gene3D" id="3.10.129.10">
    <property type="entry name" value="Hotdog Thioesterase"/>
    <property type="match status" value="1"/>
</dbReference>
<dbReference type="CDD" id="cd00586">
    <property type="entry name" value="4HBT"/>
    <property type="match status" value="1"/>
</dbReference>
<dbReference type="FunFam" id="3.10.129.10:FF:000004">
    <property type="entry name" value="Tol-pal system-associated acyl-CoA thioesterase"/>
    <property type="match status" value="1"/>
</dbReference>
<evidence type="ECO:0000256" key="2">
    <source>
        <dbReference type="ARBA" id="ARBA00022801"/>
    </source>
</evidence>
<dbReference type="RefSeq" id="WP_089374377.1">
    <property type="nucleotide sequence ID" value="NZ_FZOA01000001.1"/>
</dbReference>
<dbReference type="PROSITE" id="PS01328">
    <property type="entry name" value="4HBCOA_THIOESTERASE"/>
    <property type="match status" value="1"/>
</dbReference>